<dbReference type="RefSeq" id="XP_001580538.1">
    <property type="nucleotide sequence ID" value="XM_001580488.1"/>
</dbReference>
<evidence type="ECO:0000313" key="1">
    <source>
        <dbReference type="EMBL" id="EAY19552.1"/>
    </source>
</evidence>
<name>A2DIX7_TRIV3</name>
<dbReference type="Proteomes" id="UP000001542">
    <property type="component" value="Unassembled WGS sequence"/>
</dbReference>
<dbReference type="SMR" id="A2DIX7"/>
<reference evidence="1" key="2">
    <citation type="journal article" date="2007" name="Science">
        <title>Draft genome sequence of the sexually transmitted pathogen Trichomonas vaginalis.</title>
        <authorList>
            <person name="Carlton J.M."/>
            <person name="Hirt R.P."/>
            <person name="Silva J.C."/>
            <person name="Delcher A.L."/>
            <person name="Schatz M."/>
            <person name="Zhao Q."/>
            <person name="Wortman J.R."/>
            <person name="Bidwell S.L."/>
            <person name="Alsmark U.C.M."/>
            <person name="Besteiro S."/>
            <person name="Sicheritz-Ponten T."/>
            <person name="Noel C.J."/>
            <person name="Dacks J.B."/>
            <person name="Foster P.G."/>
            <person name="Simillion C."/>
            <person name="Van de Peer Y."/>
            <person name="Miranda-Saavedra D."/>
            <person name="Barton G.J."/>
            <person name="Westrop G.D."/>
            <person name="Mueller S."/>
            <person name="Dessi D."/>
            <person name="Fiori P.L."/>
            <person name="Ren Q."/>
            <person name="Paulsen I."/>
            <person name="Zhang H."/>
            <person name="Bastida-Corcuera F.D."/>
            <person name="Simoes-Barbosa A."/>
            <person name="Brown M.T."/>
            <person name="Hayes R.D."/>
            <person name="Mukherjee M."/>
            <person name="Okumura C.Y."/>
            <person name="Schneider R."/>
            <person name="Smith A.J."/>
            <person name="Vanacova S."/>
            <person name="Villalvazo M."/>
            <person name="Haas B.J."/>
            <person name="Pertea M."/>
            <person name="Feldblyum T.V."/>
            <person name="Utterback T.R."/>
            <person name="Shu C.L."/>
            <person name="Osoegawa K."/>
            <person name="de Jong P.J."/>
            <person name="Hrdy I."/>
            <person name="Horvathova L."/>
            <person name="Zubacova Z."/>
            <person name="Dolezal P."/>
            <person name="Malik S.B."/>
            <person name="Logsdon J.M. Jr."/>
            <person name="Henze K."/>
            <person name="Gupta A."/>
            <person name="Wang C.C."/>
            <person name="Dunne R.L."/>
            <person name="Upcroft J.A."/>
            <person name="Upcroft P."/>
            <person name="White O."/>
            <person name="Salzberg S.L."/>
            <person name="Tang P."/>
            <person name="Chiu C.-H."/>
            <person name="Lee Y.-S."/>
            <person name="Embley T.M."/>
            <person name="Coombs G.H."/>
            <person name="Mottram J.C."/>
            <person name="Tachezy J."/>
            <person name="Fraser-Liggett C.M."/>
            <person name="Johnson P.J."/>
        </authorList>
    </citation>
    <scope>NUCLEOTIDE SEQUENCE [LARGE SCALE GENOMIC DNA]</scope>
    <source>
        <strain evidence="1">G3</strain>
    </source>
</reference>
<keyword evidence="2" id="KW-1185">Reference proteome</keyword>
<sequence>MFAFSVVIDGSPAIQLRANRNTKIHKALSLVPSLKNKLDDILIIYDHRVINQKQTIAEIGIKEGSSLAVYTQSENNQYYNRKKLSDQIEEITIEAIKIMDSKIDRILDEPRVVSLCNNFFQNEEEEIQPKQDDVFDPTLFPQEKLVPHLSTEPLPMAWRSEPQYDIFSEPQEPSFSSVTEAREFYSNQLTEHGWNW</sequence>
<dbReference type="VEuPathDB" id="TrichDB:TVAG_228140"/>
<dbReference type="KEGG" id="tva:75657477"/>
<dbReference type="AlphaFoldDB" id="A2DIX7"/>
<protein>
    <recommendedName>
        <fullName evidence="3">Ubiquitin-like domain-containing protein</fullName>
    </recommendedName>
</protein>
<reference evidence="1" key="1">
    <citation type="submission" date="2006-10" db="EMBL/GenBank/DDBJ databases">
        <authorList>
            <person name="Amadeo P."/>
            <person name="Zhao Q."/>
            <person name="Wortman J."/>
            <person name="Fraser-Liggett C."/>
            <person name="Carlton J."/>
        </authorList>
    </citation>
    <scope>NUCLEOTIDE SEQUENCE</scope>
    <source>
        <strain evidence="1">G3</strain>
    </source>
</reference>
<proteinExistence type="predicted"/>
<gene>
    <name evidence="1" type="ORF">TVAG_228140</name>
</gene>
<evidence type="ECO:0000313" key="2">
    <source>
        <dbReference type="Proteomes" id="UP000001542"/>
    </source>
</evidence>
<evidence type="ECO:0008006" key="3">
    <source>
        <dbReference type="Google" id="ProtNLM"/>
    </source>
</evidence>
<dbReference type="VEuPathDB" id="TrichDB:TVAGG3_0483410"/>
<dbReference type="InParanoid" id="A2DIX7"/>
<accession>A2DIX7</accession>
<organism evidence="1 2">
    <name type="scientific">Trichomonas vaginalis (strain ATCC PRA-98 / G3)</name>
    <dbReference type="NCBI Taxonomy" id="412133"/>
    <lineage>
        <taxon>Eukaryota</taxon>
        <taxon>Metamonada</taxon>
        <taxon>Parabasalia</taxon>
        <taxon>Trichomonadida</taxon>
        <taxon>Trichomonadidae</taxon>
        <taxon>Trichomonas</taxon>
    </lineage>
</organism>
<dbReference type="EMBL" id="DS113206">
    <property type="protein sequence ID" value="EAY19552.1"/>
    <property type="molecule type" value="Genomic_DNA"/>
</dbReference>